<feature type="domain" description="RING-type" evidence="7">
    <location>
        <begin position="373"/>
        <end position="415"/>
    </location>
</feature>
<evidence type="ECO:0000256" key="2">
    <source>
        <dbReference type="ARBA" id="ARBA00022771"/>
    </source>
</evidence>
<evidence type="ECO:0000313" key="8">
    <source>
        <dbReference type="EMBL" id="OVA02590.1"/>
    </source>
</evidence>
<sequence length="747" mass="84201">MGRGGKLNLNRNKKRRIFNEDKGSDDSDDDYVLEEDQESNGSEDLCASADNASEESFDFEAVEVSSGGEDEVVKQKRVVRSKRSKLKKDSLDRKRTRVRKESKKTSVSDDDDDDDDDDEEEYCEFDDEDDEEFAPDWIDEKQKVVRSKSSKLKENSLDRKRTRVRQPSKKTSVSDDDEEEYCDFDDEDDEDDEEFAPDGIDFVDEEEEFQVKKKRKKATQHVSRKKVSVKGRKRKRKTKVSKKPLKKKQRGILGVRKPGSSSDEDFVDAIRVVRDKCRKKTRKRNKRMVTDWDSDSACSESSDLEYTISEEEKESLAEAKKFCGELKTCLRNSSPLKRSQLDGAPSCQQQKPMGRKGKATISDLQNDTGKQVCGICLSEEGNGIVQGTLNCCSHYFCFACIMEWSKVESRCPLCKQRFVRITRAPRSDIGIDLRTSVIQVPTRDQVYRPSEEEVRGYFDPYENVVCIECHQGGDDSLMLLCDICDSPAHTYCVGLQREVPEGNWYCEGCRVSEAGSSNMQVRDPVVDHGSDNCSLPTSLPTTRGINSEDLIPPSQYSVSIPEPSFSHGFGNLQPPRYLVRDVHASSPSGAGASTLSGRRRVHRQVHDRFSSNRENQMAVMVARSTALSHIDLNSEVNFESEQCEERTAHHAGTLLSNGFNSAFEELVQDREPLSTILSLSHLRQVVNQGTSTAITSGSAHVTLPSEREGTNLLLGSEQFHQCSIRSDDSISPHTYRDSSCFHGESAK</sequence>
<feature type="region of interest" description="Disordered" evidence="5">
    <location>
        <begin position="521"/>
        <end position="547"/>
    </location>
</feature>
<dbReference type="InterPro" id="IPR019787">
    <property type="entry name" value="Znf_PHD-finger"/>
</dbReference>
<protein>
    <submittedName>
        <fullName evidence="8">Zinc finger protein</fullName>
    </submittedName>
</protein>
<dbReference type="InterPro" id="IPR017907">
    <property type="entry name" value="Znf_RING_CS"/>
</dbReference>
<feature type="compositionally biased region" description="Basic residues" evidence="5">
    <location>
        <begin position="75"/>
        <end position="86"/>
    </location>
</feature>
<dbReference type="OrthoDB" id="365379at2759"/>
<proteinExistence type="predicted"/>
<accession>A0A200PWL1</accession>
<feature type="domain" description="PHD-type" evidence="6">
    <location>
        <begin position="463"/>
        <end position="512"/>
    </location>
</feature>
<dbReference type="STRING" id="56857.A0A200PWL1"/>
<dbReference type="Proteomes" id="UP000195402">
    <property type="component" value="Unassembled WGS sequence"/>
</dbReference>
<keyword evidence="9" id="KW-1185">Reference proteome</keyword>
<dbReference type="PANTHER" id="PTHR47177">
    <property type="entry name" value="F18C1.6 PROTEIN"/>
    <property type="match status" value="1"/>
</dbReference>
<dbReference type="PROSITE" id="PS00518">
    <property type="entry name" value="ZF_RING_1"/>
    <property type="match status" value="1"/>
</dbReference>
<feature type="compositionally biased region" description="Polar residues" evidence="5">
    <location>
        <begin position="585"/>
        <end position="596"/>
    </location>
</feature>
<evidence type="ECO:0000259" key="7">
    <source>
        <dbReference type="PROSITE" id="PS50089"/>
    </source>
</evidence>
<feature type="compositionally biased region" description="Acidic residues" evidence="5">
    <location>
        <begin position="26"/>
        <end position="38"/>
    </location>
</feature>
<reference evidence="8 9" key="1">
    <citation type="journal article" date="2017" name="Mol. Plant">
        <title>The Genome of Medicinal Plant Macleaya cordata Provides New Insights into Benzylisoquinoline Alkaloids Metabolism.</title>
        <authorList>
            <person name="Liu X."/>
            <person name="Liu Y."/>
            <person name="Huang P."/>
            <person name="Ma Y."/>
            <person name="Qing Z."/>
            <person name="Tang Q."/>
            <person name="Cao H."/>
            <person name="Cheng P."/>
            <person name="Zheng Y."/>
            <person name="Yuan Z."/>
            <person name="Zhou Y."/>
            <person name="Liu J."/>
            <person name="Tang Z."/>
            <person name="Zhuo Y."/>
            <person name="Zhang Y."/>
            <person name="Yu L."/>
            <person name="Huang J."/>
            <person name="Yang P."/>
            <person name="Peng Q."/>
            <person name="Zhang J."/>
            <person name="Jiang W."/>
            <person name="Zhang Z."/>
            <person name="Lin K."/>
            <person name="Ro D.K."/>
            <person name="Chen X."/>
            <person name="Xiong X."/>
            <person name="Shang Y."/>
            <person name="Huang S."/>
            <person name="Zeng J."/>
        </authorList>
    </citation>
    <scope>NUCLEOTIDE SEQUENCE [LARGE SCALE GENOMIC DNA]</scope>
    <source>
        <strain evidence="9">cv. BLH2017</strain>
        <tissue evidence="8">Root</tissue>
    </source>
</reference>
<dbReference type="InterPro" id="IPR001965">
    <property type="entry name" value="Znf_PHD"/>
</dbReference>
<dbReference type="InterPro" id="IPR011011">
    <property type="entry name" value="Znf_FYVE_PHD"/>
</dbReference>
<dbReference type="InterPro" id="IPR058746">
    <property type="entry name" value="Znf_RING-type_Topors"/>
</dbReference>
<evidence type="ECO:0000256" key="5">
    <source>
        <dbReference type="SAM" id="MobiDB-lite"/>
    </source>
</evidence>
<dbReference type="CDD" id="cd16574">
    <property type="entry name" value="RING-HC_Topors"/>
    <property type="match status" value="1"/>
</dbReference>
<evidence type="ECO:0000259" key="6">
    <source>
        <dbReference type="PROSITE" id="PS50016"/>
    </source>
</evidence>
<dbReference type="FunCoup" id="A0A200PWL1">
    <property type="interactions" value="1278"/>
</dbReference>
<name>A0A200PWL1_MACCD</name>
<dbReference type="GO" id="GO:0008270">
    <property type="term" value="F:zinc ion binding"/>
    <property type="evidence" value="ECO:0007669"/>
    <property type="project" value="UniProtKB-KW"/>
</dbReference>
<dbReference type="AlphaFoldDB" id="A0A200PWL1"/>
<evidence type="ECO:0000256" key="3">
    <source>
        <dbReference type="ARBA" id="ARBA00022833"/>
    </source>
</evidence>
<dbReference type="InterPro" id="IPR001841">
    <property type="entry name" value="Znf_RING"/>
</dbReference>
<evidence type="ECO:0000256" key="4">
    <source>
        <dbReference type="PROSITE-ProRule" id="PRU00175"/>
    </source>
</evidence>
<feature type="compositionally biased region" description="Acidic residues" evidence="5">
    <location>
        <begin position="174"/>
        <end position="208"/>
    </location>
</feature>
<dbReference type="OMA" id="FHHINSI"/>
<dbReference type="Pfam" id="PF00628">
    <property type="entry name" value="PHD"/>
    <property type="match status" value="1"/>
</dbReference>
<feature type="region of interest" description="Disordered" evidence="5">
    <location>
        <begin position="582"/>
        <end position="603"/>
    </location>
</feature>
<dbReference type="PROSITE" id="PS50089">
    <property type="entry name" value="ZF_RING_2"/>
    <property type="match status" value="1"/>
</dbReference>
<organism evidence="8 9">
    <name type="scientific">Macleaya cordata</name>
    <name type="common">Five-seeded plume-poppy</name>
    <name type="synonym">Bocconia cordata</name>
    <dbReference type="NCBI Taxonomy" id="56857"/>
    <lineage>
        <taxon>Eukaryota</taxon>
        <taxon>Viridiplantae</taxon>
        <taxon>Streptophyta</taxon>
        <taxon>Embryophyta</taxon>
        <taxon>Tracheophyta</taxon>
        <taxon>Spermatophyta</taxon>
        <taxon>Magnoliopsida</taxon>
        <taxon>Ranunculales</taxon>
        <taxon>Papaveraceae</taxon>
        <taxon>Papaveroideae</taxon>
        <taxon>Macleaya</taxon>
    </lineage>
</organism>
<keyword evidence="1" id="KW-0479">Metal-binding</keyword>
<dbReference type="SUPFAM" id="SSF57850">
    <property type="entry name" value="RING/U-box"/>
    <property type="match status" value="1"/>
</dbReference>
<feature type="region of interest" description="Disordered" evidence="5">
    <location>
        <begin position="1"/>
        <end position="264"/>
    </location>
</feature>
<evidence type="ECO:0000256" key="1">
    <source>
        <dbReference type="ARBA" id="ARBA00022723"/>
    </source>
</evidence>
<dbReference type="Gene3D" id="3.30.40.10">
    <property type="entry name" value="Zinc/RING finger domain, C3HC4 (zinc finger)"/>
    <property type="match status" value="2"/>
</dbReference>
<dbReference type="Pfam" id="PF13639">
    <property type="entry name" value="zf-RING_2"/>
    <property type="match status" value="1"/>
</dbReference>
<gene>
    <name evidence="8" type="ORF">BVC80_9091g97</name>
</gene>
<feature type="compositionally biased region" description="Acidic residues" evidence="5">
    <location>
        <begin position="52"/>
        <end position="61"/>
    </location>
</feature>
<dbReference type="SUPFAM" id="SSF57903">
    <property type="entry name" value="FYVE/PHD zinc finger"/>
    <property type="match status" value="1"/>
</dbReference>
<dbReference type="PANTHER" id="PTHR47177:SF3">
    <property type="entry name" value="F18C1.6 PROTEIN"/>
    <property type="match status" value="1"/>
</dbReference>
<dbReference type="PROSITE" id="PS50016">
    <property type="entry name" value="ZF_PHD_2"/>
    <property type="match status" value="1"/>
</dbReference>
<keyword evidence="3" id="KW-0862">Zinc</keyword>
<comment type="caution">
    <text evidence="8">The sequence shown here is derived from an EMBL/GenBank/DDBJ whole genome shotgun (WGS) entry which is preliminary data.</text>
</comment>
<evidence type="ECO:0000313" key="9">
    <source>
        <dbReference type="Proteomes" id="UP000195402"/>
    </source>
</evidence>
<feature type="compositionally biased region" description="Basic residues" evidence="5">
    <location>
        <begin position="212"/>
        <end position="250"/>
    </location>
</feature>
<dbReference type="InParanoid" id="A0A200PWL1"/>
<dbReference type="EMBL" id="MVGT01003949">
    <property type="protein sequence ID" value="OVA02590.1"/>
    <property type="molecule type" value="Genomic_DNA"/>
</dbReference>
<dbReference type="SMART" id="SM00249">
    <property type="entry name" value="PHD"/>
    <property type="match status" value="1"/>
</dbReference>
<keyword evidence="2 4" id="KW-0863">Zinc-finger</keyword>
<dbReference type="SMART" id="SM00184">
    <property type="entry name" value="RING"/>
    <property type="match status" value="1"/>
</dbReference>
<dbReference type="InterPro" id="IPR013083">
    <property type="entry name" value="Znf_RING/FYVE/PHD"/>
</dbReference>
<feature type="compositionally biased region" description="Acidic residues" evidence="5">
    <location>
        <begin position="108"/>
        <end position="134"/>
    </location>
</feature>
<feature type="compositionally biased region" description="Polar residues" evidence="5">
    <location>
        <begin position="531"/>
        <end position="545"/>
    </location>
</feature>